<dbReference type="Proteomes" id="UP001140453">
    <property type="component" value="Unassembled WGS sequence"/>
</dbReference>
<dbReference type="EMBL" id="JAPEVB010000004">
    <property type="protein sequence ID" value="KAJ4388714.1"/>
    <property type="molecule type" value="Genomic_DNA"/>
</dbReference>
<proteinExistence type="predicted"/>
<feature type="region of interest" description="Disordered" evidence="1">
    <location>
        <begin position="1"/>
        <end position="57"/>
    </location>
</feature>
<protein>
    <submittedName>
        <fullName evidence="2">Uncharacterized protein</fullName>
    </submittedName>
</protein>
<keyword evidence="3" id="KW-1185">Reference proteome</keyword>
<name>A0A9W9CUH3_9PEZI</name>
<feature type="compositionally biased region" description="Low complexity" evidence="1">
    <location>
        <begin position="23"/>
        <end position="35"/>
    </location>
</feature>
<accession>A0A9W9CUH3</accession>
<evidence type="ECO:0000313" key="3">
    <source>
        <dbReference type="Proteomes" id="UP001140453"/>
    </source>
</evidence>
<evidence type="ECO:0000256" key="1">
    <source>
        <dbReference type="SAM" id="MobiDB-lite"/>
    </source>
</evidence>
<dbReference type="AlphaFoldDB" id="A0A9W9CUH3"/>
<evidence type="ECO:0000313" key="2">
    <source>
        <dbReference type="EMBL" id="KAJ4388714.1"/>
    </source>
</evidence>
<reference evidence="2" key="1">
    <citation type="submission" date="2022-10" db="EMBL/GenBank/DDBJ databases">
        <title>Tapping the CABI collections for fungal endophytes: first genome assemblies for Collariella, Neodidymelliopsis, Ascochyta clinopodiicola, Didymella pomorum, Didymosphaeria variabile, Neocosmospora piperis and Neocucurbitaria cava.</title>
        <authorList>
            <person name="Hill R."/>
        </authorList>
    </citation>
    <scope>NUCLEOTIDE SEQUENCE</scope>
    <source>
        <strain evidence="2">IMI 355082</strain>
    </source>
</reference>
<gene>
    <name evidence="2" type="ORF">N0V93_006173</name>
</gene>
<sequence>MNNNNWGSQPNRPPYNGLPQMPPMQQQQQGFQQPQYGNGNAMAYMGNQHINSNSNSM</sequence>
<feature type="compositionally biased region" description="Polar residues" evidence="1">
    <location>
        <begin position="1"/>
        <end position="10"/>
    </location>
</feature>
<organism evidence="2 3">
    <name type="scientific">Gnomoniopsis smithogilvyi</name>
    <dbReference type="NCBI Taxonomy" id="1191159"/>
    <lineage>
        <taxon>Eukaryota</taxon>
        <taxon>Fungi</taxon>
        <taxon>Dikarya</taxon>
        <taxon>Ascomycota</taxon>
        <taxon>Pezizomycotina</taxon>
        <taxon>Sordariomycetes</taxon>
        <taxon>Sordariomycetidae</taxon>
        <taxon>Diaporthales</taxon>
        <taxon>Gnomoniaceae</taxon>
        <taxon>Gnomoniopsis</taxon>
    </lineage>
</organism>
<comment type="caution">
    <text evidence="2">The sequence shown here is derived from an EMBL/GenBank/DDBJ whole genome shotgun (WGS) entry which is preliminary data.</text>
</comment>
<feature type="compositionally biased region" description="Polar residues" evidence="1">
    <location>
        <begin position="48"/>
        <end position="57"/>
    </location>
</feature>